<evidence type="ECO:0000256" key="7">
    <source>
        <dbReference type="ARBA" id="ARBA00022842"/>
    </source>
</evidence>
<evidence type="ECO:0000313" key="13">
    <source>
        <dbReference type="EMBL" id="PVA07407.1"/>
    </source>
</evidence>
<evidence type="ECO:0000256" key="8">
    <source>
        <dbReference type="ARBA" id="ARBA00031306"/>
    </source>
</evidence>
<dbReference type="InterPro" id="IPR024932">
    <property type="entry name" value="ApbE"/>
</dbReference>
<dbReference type="PANTHER" id="PTHR30040:SF2">
    <property type="entry name" value="FAD:PROTEIN FMN TRANSFERASE"/>
    <property type="match status" value="1"/>
</dbReference>
<keyword evidence="5 10" id="KW-0479">Metal-binding</keyword>
<organism evidence="13 14">
    <name type="scientific">Thalassorhabdomicrobium marinisediminis</name>
    <dbReference type="NCBI Taxonomy" id="2170577"/>
    <lineage>
        <taxon>Bacteria</taxon>
        <taxon>Pseudomonadati</taxon>
        <taxon>Pseudomonadota</taxon>
        <taxon>Alphaproteobacteria</taxon>
        <taxon>Rhodobacterales</taxon>
        <taxon>Paracoccaceae</taxon>
        <taxon>Thalassorhabdomicrobium</taxon>
    </lineage>
</organism>
<comment type="cofactor">
    <cofactor evidence="11">
        <name>Mg(2+)</name>
        <dbReference type="ChEBI" id="CHEBI:18420"/>
    </cofactor>
    <cofactor evidence="11">
        <name>Mn(2+)</name>
        <dbReference type="ChEBI" id="CHEBI:29035"/>
    </cofactor>
    <text evidence="11">Magnesium. Can also use manganese.</text>
</comment>
<comment type="catalytic activity">
    <reaction evidence="9 10">
        <text>L-threonyl-[protein] + FAD = FMN-L-threonyl-[protein] + AMP + H(+)</text>
        <dbReference type="Rhea" id="RHEA:36847"/>
        <dbReference type="Rhea" id="RHEA-COMP:11060"/>
        <dbReference type="Rhea" id="RHEA-COMP:11061"/>
        <dbReference type="ChEBI" id="CHEBI:15378"/>
        <dbReference type="ChEBI" id="CHEBI:30013"/>
        <dbReference type="ChEBI" id="CHEBI:57692"/>
        <dbReference type="ChEBI" id="CHEBI:74257"/>
        <dbReference type="ChEBI" id="CHEBI:456215"/>
        <dbReference type="EC" id="2.7.1.180"/>
    </reaction>
</comment>
<feature type="binding site" evidence="11">
    <location>
        <position position="273"/>
    </location>
    <ligand>
        <name>Mg(2+)</name>
        <dbReference type="ChEBI" id="CHEBI:18420"/>
    </ligand>
</feature>
<dbReference type="RefSeq" id="WP_108640234.1">
    <property type="nucleotide sequence ID" value="NZ_QCYG01000003.1"/>
</dbReference>
<accession>A0A2T7FZ07</accession>
<dbReference type="PROSITE" id="PS51318">
    <property type="entry name" value="TAT"/>
    <property type="match status" value="1"/>
</dbReference>
<dbReference type="InterPro" id="IPR003374">
    <property type="entry name" value="ApbE-like_sf"/>
</dbReference>
<proteinExistence type="inferred from homology"/>
<dbReference type="OrthoDB" id="9778595at2"/>
<evidence type="ECO:0000256" key="10">
    <source>
        <dbReference type="PIRNR" id="PIRNR006268"/>
    </source>
</evidence>
<evidence type="ECO:0000256" key="12">
    <source>
        <dbReference type="SAM" id="SignalP"/>
    </source>
</evidence>
<evidence type="ECO:0000256" key="2">
    <source>
        <dbReference type="ARBA" id="ARBA00016337"/>
    </source>
</evidence>
<evidence type="ECO:0000256" key="3">
    <source>
        <dbReference type="ARBA" id="ARBA00022630"/>
    </source>
</evidence>
<dbReference type="InterPro" id="IPR006311">
    <property type="entry name" value="TAT_signal"/>
</dbReference>
<comment type="caution">
    <text evidence="13">The sequence shown here is derived from an EMBL/GenBank/DDBJ whole genome shotgun (WGS) entry which is preliminary data.</text>
</comment>
<keyword evidence="6 10" id="KW-0274">FAD</keyword>
<dbReference type="PIRSF" id="PIRSF006268">
    <property type="entry name" value="ApbE"/>
    <property type="match status" value="1"/>
</dbReference>
<evidence type="ECO:0000256" key="9">
    <source>
        <dbReference type="ARBA" id="ARBA00048540"/>
    </source>
</evidence>
<keyword evidence="3 10" id="KW-0285">Flavoprotein</keyword>
<feature type="signal peptide" evidence="12">
    <location>
        <begin position="1"/>
        <end position="23"/>
    </location>
</feature>
<keyword evidence="14" id="KW-1185">Reference proteome</keyword>
<comment type="similarity">
    <text evidence="10">Belongs to the ApbE family.</text>
</comment>
<evidence type="ECO:0000256" key="11">
    <source>
        <dbReference type="PIRSR" id="PIRSR006268-2"/>
    </source>
</evidence>
<keyword evidence="7 10" id="KW-0460">Magnesium</keyword>
<feature type="binding site" evidence="11">
    <location>
        <position position="165"/>
    </location>
    <ligand>
        <name>Mg(2+)</name>
        <dbReference type="ChEBI" id="CHEBI:18420"/>
    </ligand>
</feature>
<dbReference type="Pfam" id="PF02424">
    <property type="entry name" value="ApbE"/>
    <property type="match status" value="1"/>
</dbReference>
<dbReference type="PANTHER" id="PTHR30040">
    <property type="entry name" value="THIAMINE BIOSYNTHESIS LIPOPROTEIN APBE"/>
    <property type="match status" value="1"/>
</dbReference>
<dbReference type="Gene3D" id="3.10.520.10">
    <property type="entry name" value="ApbE-like domains"/>
    <property type="match status" value="1"/>
</dbReference>
<gene>
    <name evidence="13" type="ORF">DC363_06080</name>
</gene>
<keyword evidence="4 10" id="KW-0808">Transferase</keyword>
<evidence type="ECO:0000313" key="14">
    <source>
        <dbReference type="Proteomes" id="UP000244817"/>
    </source>
</evidence>
<dbReference type="GO" id="GO:0016740">
    <property type="term" value="F:transferase activity"/>
    <property type="evidence" value="ECO:0007669"/>
    <property type="project" value="UniProtKB-UniRule"/>
</dbReference>
<reference evidence="13 14" key="1">
    <citation type="submission" date="2018-04" db="EMBL/GenBank/DDBJ databases">
        <title>Pelagivirga bohaiensis gen. nov., sp. nov., a bacterium isolated from the Bohai Sea.</title>
        <authorList>
            <person name="Ji X."/>
        </authorList>
    </citation>
    <scope>NUCLEOTIDE SEQUENCE [LARGE SCALE GENOMIC DNA]</scope>
    <source>
        <strain evidence="13 14">BH-SD16</strain>
    </source>
</reference>
<dbReference type="GO" id="GO:0046872">
    <property type="term" value="F:metal ion binding"/>
    <property type="evidence" value="ECO:0007669"/>
    <property type="project" value="UniProtKB-UniRule"/>
</dbReference>
<evidence type="ECO:0000256" key="1">
    <source>
        <dbReference type="ARBA" id="ARBA00011955"/>
    </source>
</evidence>
<evidence type="ECO:0000256" key="6">
    <source>
        <dbReference type="ARBA" id="ARBA00022827"/>
    </source>
</evidence>
<dbReference type="EMBL" id="QCYG01000003">
    <property type="protein sequence ID" value="PVA07407.1"/>
    <property type="molecule type" value="Genomic_DNA"/>
</dbReference>
<keyword evidence="12" id="KW-0732">Signal</keyword>
<name>A0A2T7FZ07_9RHOB</name>
<feature type="chain" id="PRO_5039905060" description="FAD:protein FMN transferase" evidence="12">
    <location>
        <begin position="24"/>
        <end position="302"/>
    </location>
</feature>
<dbReference type="EC" id="2.7.1.180" evidence="1 10"/>
<feature type="binding site" evidence="11">
    <location>
        <position position="269"/>
    </location>
    <ligand>
        <name>Mg(2+)</name>
        <dbReference type="ChEBI" id="CHEBI:18420"/>
    </ligand>
</feature>
<dbReference type="Proteomes" id="UP000244817">
    <property type="component" value="Unassembled WGS sequence"/>
</dbReference>
<protein>
    <recommendedName>
        <fullName evidence="2 10">FAD:protein FMN transferase</fullName>
        <ecNumber evidence="1 10">2.7.1.180</ecNumber>
    </recommendedName>
    <alternativeName>
        <fullName evidence="8 10">Flavin transferase</fullName>
    </alternativeName>
</protein>
<dbReference type="AlphaFoldDB" id="A0A2T7FZ07"/>
<evidence type="ECO:0000256" key="5">
    <source>
        <dbReference type="ARBA" id="ARBA00022723"/>
    </source>
</evidence>
<dbReference type="SUPFAM" id="SSF143631">
    <property type="entry name" value="ApbE-like"/>
    <property type="match status" value="1"/>
</dbReference>
<evidence type="ECO:0000256" key="4">
    <source>
        <dbReference type="ARBA" id="ARBA00022679"/>
    </source>
</evidence>
<sequence length="302" mass="32160">MTTRRRFLTISAAAAMLPHRALAQPIHTWQGIALGARATLRLAHPDAAAISQRVADEIDRLEDIFSLYRAQSDLSRLNRDGRLDTPPFELLECLSLARSVHAASGGRFDPTVQPLWAIYAEASAAGRVPQARAIAERAVRVGLSRVTFDAMSIRLEPGMALTLNGIAQGYIADRIADMLSAAGLKDILIDTGEFRAVRGHPDGHPWPVQLAAGGTVPLADRALATSAPLGTTFDEDATVGHILHPETGRPTTLNWSEVSISAPTAALADSLSTAACLLDTRRDIDALVAQFTGARVEATVPA</sequence>